<feature type="compositionally biased region" description="Low complexity" evidence="1">
    <location>
        <begin position="97"/>
        <end position="109"/>
    </location>
</feature>
<reference evidence="3 4" key="1">
    <citation type="submission" date="2017-12" db="EMBL/GenBank/DDBJ databases">
        <title>Phylogenetic diversity of female urinary microbiome.</title>
        <authorList>
            <person name="Thomas-White K."/>
            <person name="Wolfe A.J."/>
        </authorList>
    </citation>
    <scope>NUCLEOTIDE SEQUENCE [LARGE SCALE GENOMIC DNA]</scope>
    <source>
        <strain evidence="3 4">UMB0898</strain>
    </source>
</reference>
<evidence type="ECO:0000313" key="4">
    <source>
        <dbReference type="Proteomes" id="UP000234384"/>
    </source>
</evidence>
<gene>
    <name evidence="3" type="ORF">CYJ57_02840</name>
</gene>
<name>A0A2I1K1X4_9LACT</name>
<evidence type="ECO:0000256" key="2">
    <source>
        <dbReference type="SAM" id="SignalP"/>
    </source>
</evidence>
<organism evidence="3 4">
    <name type="scientific">Falseniella ignava</name>
    <dbReference type="NCBI Taxonomy" id="137730"/>
    <lineage>
        <taxon>Bacteria</taxon>
        <taxon>Bacillati</taxon>
        <taxon>Bacillota</taxon>
        <taxon>Bacilli</taxon>
        <taxon>Lactobacillales</taxon>
        <taxon>Aerococcaceae</taxon>
        <taxon>Falseniella</taxon>
    </lineage>
</organism>
<feature type="compositionally biased region" description="Acidic residues" evidence="1">
    <location>
        <begin position="62"/>
        <end position="79"/>
    </location>
</feature>
<keyword evidence="2" id="KW-0732">Signal</keyword>
<feature type="region of interest" description="Disordered" evidence="1">
    <location>
        <begin position="51"/>
        <end position="151"/>
    </location>
</feature>
<dbReference type="AlphaFoldDB" id="A0A2I1K1X4"/>
<accession>A0A2I1K1X4</accession>
<feature type="chain" id="PRO_5038773016" evidence="2">
    <location>
        <begin position="27"/>
        <end position="223"/>
    </location>
</feature>
<feature type="compositionally biased region" description="Pro residues" evidence="1">
    <location>
        <begin position="86"/>
        <end position="96"/>
    </location>
</feature>
<sequence>MFKDRKFHKVVKPFVLLMAIICGLNAVDINRATGASVLTKRPLILQALTSTTQETTTKSDETTEESVKEEEEGSEESTSSEEPSTELPPPPDPPQTQPDSTTTTTTVEEIVTESTEETSETTEVQTTEEETETMTKEADKVKKSAPVNRVPSSRPTISMVAKKVPSSLTDLQRFCHYTQLALLSQQEVMKLSTPAYIPPIVGTLINEGLNWLATNEIYFSTND</sequence>
<evidence type="ECO:0000313" key="3">
    <source>
        <dbReference type="EMBL" id="PKY89660.1"/>
    </source>
</evidence>
<feature type="compositionally biased region" description="Acidic residues" evidence="1">
    <location>
        <begin position="110"/>
        <end position="132"/>
    </location>
</feature>
<comment type="caution">
    <text evidence="3">The sequence shown here is derived from an EMBL/GenBank/DDBJ whole genome shotgun (WGS) entry which is preliminary data.</text>
</comment>
<dbReference type="RefSeq" id="WP_101953985.1">
    <property type="nucleotide sequence ID" value="NZ_PKHE01000005.1"/>
</dbReference>
<proteinExistence type="predicted"/>
<feature type="compositionally biased region" description="Basic and acidic residues" evidence="1">
    <location>
        <begin position="133"/>
        <end position="142"/>
    </location>
</feature>
<evidence type="ECO:0000256" key="1">
    <source>
        <dbReference type="SAM" id="MobiDB-lite"/>
    </source>
</evidence>
<dbReference type="EMBL" id="PKHE01000005">
    <property type="protein sequence ID" value="PKY89660.1"/>
    <property type="molecule type" value="Genomic_DNA"/>
</dbReference>
<protein>
    <submittedName>
        <fullName evidence="3">Uncharacterized protein</fullName>
    </submittedName>
</protein>
<feature type="signal peptide" evidence="2">
    <location>
        <begin position="1"/>
        <end position="26"/>
    </location>
</feature>
<dbReference type="Proteomes" id="UP000234384">
    <property type="component" value="Unassembled WGS sequence"/>
</dbReference>